<protein>
    <submittedName>
        <fullName evidence="2">DUF4838 domain-containing protein</fullName>
    </submittedName>
</protein>
<evidence type="ECO:0000256" key="1">
    <source>
        <dbReference type="ARBA" id="ARBA00022801"/>
    </source>
</evidence>
<sequence length="706" mass="80474">MSSHLKGNHTIDNYIAPIATACSMVAAPAPAMTWVDEGEARAVIITADEPYPVAEYAAQELAYHVKLATGVELPIVKESEADRARVSHIYVGQSDAARRHQIDHTALNTEQCVIRTLEGNLFIVGDDGPGHPLDFNNTHAGTLWGVYEVLERTLHVTWLWPGELGVNLPRTDRVTACEWDITLNPHFARRMIRTGLHWLNGNPVLWGELQVGQEAGMAYGSDEALGRYVWDQYIFLRRHRMGRSDDGRPFTEHSFPDWWETYGDAHPEWFQRLPDGEMARQWRTRFGSVYGAPASSWDGRRGPADPGAGSLVSLCVSNKALHREIVNRWMQQREESPGQQIPIQLGENDILALCTCDDCLALDGPQPTLEMYDAMPEYVRGMYTPFDAGRRYAIFWKSVYEMAREVDPDVVVTAFVYLNYFVAPDDVKLHPNIVLAFVPWGGWWFPRDPREQQWLREQWHRWSATGATLYYRPNYTYDGASMPHNYARQMADEMQFTYRNGSIGTDFDTLTGQWAAQGTTLYLLARLHTNPDTPVEQLLEEYYSAFGPAAMHVKAYFDYWEAHTTINRVLKPRAMSHHRANRLHTYLRAAHDLFPPESFGRGEQILAAAAEAVEDYPDQRVKARIHYLQQGLTHARKSAALAAMFDDDQATDAERREAMDNLMVFRRSIEHLHIANLTRSARSEIRSFADRFDFNVSQIPAGVDEP</sequence>
<keyword evidence="1" id="KW-0378">Hydrolase</keyword>
<name>A0ABV4U3E0_9BACT</name>
<dbReference type="EMBL" id="JBGUBD010000004">
    <property type="protein sequence ID" value="MFA9478056.1"/>
    <property type="molecule type" value="Genomic_DNA"/>
</dbReference>
<dbReference type="Gene3D" id="3.30.379.10">
    <property type="entry name" value="Chitobiase/beta-hexosaminidase domain 2-like"/>
    <property type="match status" value="1"/>
</dbReference>
<dbReference type="PANTHER" id="PTHR47406:SF2">
    <property type="entry name" value="ALPHA GLUCURONIDASE N-TERMINAL DOMAIN-CONTAINING PROTEIN"/>
    <property type="match status" value="1"/>
</dbReference>
<dbReference type="PANTHER" id="PTHR47406">
    <property type="entry name" value="COAGULATION FACTOR 5/8 TYPE, C-TERMINAL"/>
    <property type="match status" value="1"/>
</dbReference>
<evidence type="ECO:0000313" key="3">
    <source>
        <dbReference type="Proteomes" id="UP001575105"/>
    </source>
</evidence>
<keyword evidence="3" id="KW-1185">Reference proteome</keyword>
<evidence type="ECO:0000313" key="2">
    <source>
        <dbReference type="EMBL" id="MFA9478056.1"/>
    </source>
</evidence>
<dbReference type="RefSeq" id="WP_425344984.1">
    <property type="nucleotide sequence ID" value="NZ_JBGUBD010000004.1"/>
</dbReference>
<dbReference type="InterPro" id="IPR032287">
    <property type="entry name" value="DUF4838"/>
</dbReference>
<reference evidence="2 3" key="1">
    <citation type="submission" date="2024-08" db="EMBL/GenBank/DDBJ databases">
        <title>Whole-genome sequencing of halo(alkali)philic microorganisms from hypersaline lakes.</title>
        <authorList>
            <person name="Sorokin D.Y."/>
            <person name="Merkel A.Y."/>
            <person name="Messina E."/>
            <person name="Yakimov M."/>
        </authorList>
    </citation>
    <scope>NUCLEOTIDE SEQUENCE [LARGE SCALE GENOMIC DNA]</scope>
    <source>
        <strain evidence="2 3">AB-hyl4</strain>
    </source>
</reference>
<dbReference type="Proteomes" id="UP001575105">
    <property type="component" value="Unassembled WGS sequence"/>
</dbReference>
<dbReference type="InterPro" id="IPR029018">
    <property type="entry name" value="Hex-like_dom2"/>
</dbReference>
<gene>
    <name evidence="2" type="ORF">ACERK3_07070</name>
</gene>
<accession>A0ABV4U3E0</accession>
<organism evidence="2 3">
    <name type="scientific">Natronomicrosphaera hydrolytica</name>
    <dbReference type="NCBI Taxonomy" id="3242702"/>
    <lineage>
        <taxon>Bacteria</taxon>
        <taxon>Pseudomonadati</taxon>
        <taxon>Planctomycetota</taxon>
        <taxon>Phycisphaerae</taxon>
        <taxon>Phycisphaerales</taxon>
        <taxon>Phycisphaeraceae</taxon>
        <taxon>Natronomicrosphaera</taxon>
    </lineage>
</organism>
<comment type="caution">
    <text evidence="2">The sequence shown here is derived from an EMBL/GenBank/DDBJ whole genome shotgun (WGS) entry which is preliminary data.</text>
</comment>
<proteinExistence type="predicted"/>
<dbReference type="Pfam" id="PF16126">
    <property type="entry name" value="DUF4838"/>
    <property type="match status" value="1"/>
</dbReference>